<dbReference type="HOGENOM" id="CLU_1891453_0_0_2"/>
<evidence type="ECO:0000313" key="2">
    <source>
        <dbReference type="Proteomes" id="UP000011718"/>
    </source>
</evidence>
<dbReference type="BioCyc" id="MMAZ1236903:G139K-2340-MONOMER"/>
<dbReference type="KEGG" id="mmaz:MmTuc01_2447"/>
<dbReference type="InterPro" id="IPR020075">
    <property type="entry name" value="Uncharacterised_AF2234"/>
</dbReference>
<dbReference type="EMBL" id="CP004144">
    <property type="protein sequence ID" value="AGF97757.1"/>
    <property type="molecule type" value="Genomic_DNA"/>
</dbReference>
<dbReference type="AlphaFoldDB" id="M1PB46"/>
<accession>M1PB46</accession>
<dbReference type="Pfam" id="PF10967">
    <property type="entry name" value="DUF2769"/>
    <property type="match status" value="1"/>
</dbReference>
<gene>
    <name evidence="1" type="ORF">MmTuc01_2447</name>
</gene>
<reference evidence="1 2" key="1">
    <citation type="journal article" date="2013" name="Genome Announc.">
        <title>Complete Genome of a Methanosarcina mazei Strain Isolated from Sediment Samples from an Amazonian Flooded Area.</title>
        <authorList>
            <person name="Assis das Gracas D."/>
            <person name="Thiago Juca Ramos R."/>
            <person name="Vieira Araujo A.C."/>
            <person name="Zahlouth R."/>
            <person name="Ribeiro Carneiro A."/>
            <person name="Souza Lopes T."/>
            <person name="Azevedo Barauna R."/>
            <person name="Azevedo V."/>
            <person name="Cruz Schneider M.P."/>
            <person name="Pellizari V.H."/>
            <person name="Silva A."/>
        </authorList>
    </citation>
    <scope>NUCLEOTIDE SEQUENCE [LARGE SCALE GENOMIC DNA]</scope>
    <source>
        <strain evidence="1 2">Tuc01</strain>
    </source>
</reference>
<organism evidence="1 2">
    <name type="scientific">Methanosarcina mazei Tuc01</name>
    <dbReference type="NCBI Taxonomy" id="1236903"/>
    <lineage>
        <taxon>Archaea</taxon>
        <taxon>Methanobacteriati</taxon>
        <taxon>Methanobacteriota</taxon>
        <taxon>Stenosarchaea group</taxon>
        <taxon>Methanomicrobia</taxon>
        <taxon>Methanosarcinales</taxon>
        <taxon>Methanosarcinaceae</taxon>
        <taxon>Methanosarcina</taxon>
    </lineage>
</organism>
<proteinExistence type="predicted"/>
<evidence type="ECO:0000313" key="1">
    <source>
        <dbReference type="EMBL" id="AGF97757.1"/>
    </source>
</evidence>
<name>M1PB46_METMZ</name>
<dbReference type="Proteomes" id="UP000011718">
    <property type="component" value="Chromosome"/>
</dbReference>
<sequence length="157" mass="17954">MNIFILFNRIGIPEYLNSFKGELMVPGNRSRKSLCFQEEDRNTADKKDECHKSGSLETSHFTETPEYFQQAQTGQVVDDTPENLLICMEYCGTCQSLPFPPEPLLFCARGCSQETVSKKSCNCPSCPIYKKYRLQNLYFCETGKAAEKKEHKQKAKV</sequence>
<evidence type="ECO:0008006" key="3">
    <source>
        <dbReference type="Google" id="ProtNLM"/>
    </source>
</evidence>
<protein>
    <recommendedName>
        <fullName evidence="3">DUF2769 domain-containing protein</fullName>
    </recommendedName>
</protein>